<protein>
    <submittedName>
        <fullName evidence="7">LemA family protein</fullName>
    </submittedName>
</protein>
<accession>A0ABP9UE18</accession>
<keyword evidence="3 6" id="KW-0812">Transmembrane</keyword>
<keyword evidence="4 6" id="KW-1133">Transmembrane helix</keyword>
<feature type="transmembrane region" description="Helical" evidence="6">
    <location>
        <begin position="37"/>
        <end position="59"/>
    </location>
</feature>
<dbReference type="EMBL" id="BAABQM010000008">
    <property type="protein sequence ID" value="GAA5414974.1"/>
    <property type="molecule type" value="Genomic_DNA"/>
</dbReference>
<dbReference type="Proteomes" id="UP001449582">
    <property type="component" value="Unassembled WGS sequence"/>
</dbReference>
<comment type="subcellular location">
    <subcellularLocation>
        <location evidence="1">Membrane</location>
        <topology evidence="1">Single-pass membrane protein</topology>
    </subcellularLocation>
</comment>
<comment type="similarity">
    <text evidence="2">Belongs to the LemA family.</text>
</comment>
<dbReference type="PANTHER" id="PTHR34478">
    <property type="entry name" value="PROTEIN LEMA"/>
    <property type="match status" value="1"/>
</dbReference>
<comment type="caution">
    <text evidence="7">The sequence shown here is derived from an EMBL/GenBank/DDBJ whole genome shotgun (WGS) entry which is preliminary data.</text>
</comment>
<organism evidence="7 8">
    <name type="scientific">Ureaplasma ceti</name>
    <dbReference type="NCBI Taxonomy" id="3119530"/>
    <lineage>
        <taxon>Bacteria</taxon>
        <taxon>Bacillati</taxon>
        <taxon>Mycoplasmatota</taxon>
        <taxon>Mycoplasmoidales</taxon>
        <taxon>Mycoplasmoidaceae</taxon>
        <taxon>Ureaplasma</taxon>
    </lineage>
</organism>
<evidence type="ECO:0000313" key="7">
    <source>
        <dbReference type="EMBL" id="GAA5414974.1"/>
    </source>
</evidence>
<gene>
    <name evidence="7" type="ORF">UREOM_6850</name>
</gene>
<sequence>MGNLYSSRQQQTADGFNPQINETPIQVQASGAQKAGWWILFVLSWLTIIVGIILLVYYVKSKNKFVDQQTKIEESTSQIQVEQKKRYDTLMKVKALIESDQKFENQTLTQVAGLRSGSSQLTANQAQINHMQKIILGQIEQYPNLKAHASIMEGISTSQVIENEIAASRRLYNSRVRQFNSDINTWPKVVFASAQHLETFVQFAADEQSMQDVNMTTF</sequence>
<dbReference type="InterPro" id="IPR023353">
    <property type="entry name" value="LemA-like_dom_sf"/>
</dbReference>
<evidence type="ECO:0000256" key="6">
    <source>
        <dbReference type="SAM" id="Phobius"/>
    </source>
</evidence>
<dbReference type="Gene3D" id="1.20.1440.20">
    <property type="entry name" value="LemA-like domain"/>
    <property type="match status" value="1"/>
</dbReference>
<dbReference type="Pfam" id="PF04011">
    <property type="entry name" value="LemA"/>
    <property type="match status" value="1"/>
</dbReference>
<dbReference type="PANTHER" id="PTHR34478:SF1">
    <property type="entry name" value="PROTEIN LEMA"/>
    <property type="match status" value="1"/>
</dbReference>
<dbReference type="RefSeq" id="WP_353290132.1">
    <property type="nucleotide sequence ID" value="NZ_BAABQM010000008.1"/>
</dbReference>
<name>A0ABP9UE18_9BACT</name>
<dbReference type="SUPFAM" id="SSF140478">
    <property type="entry name" value="LemA-like"/>
    <property type="match status" value="1"/>
</dbReference>
<keyword evidence="5 6" id="KW-0472">Membrane</keyword>
<evidence type="ECO:0000256" key="1">
    <source>
        <dbReference type="ARBA" id="ARBA00004167"/>
    </source>
</evidence>
<keyword evidence="8" id="KW-1185">Reference proteome</keyword>
<proteinExistence type="inferred from homology"/>
<evidence type="ECO:0000256" key="2">
    <source>
        <dbReference type="ARBA" id="ARBA00008854"/>
    </source>
</evidence>
<evidence type="ECO:0000256" key="4">
    <source>
        <dbReference type="ARBA" id="ARBA00022989"/>
    </source>
</evidence>
<reference evidence="7" key="1">
    <citation type="submission" date="2024-02" db="EMBL/GenBank/DDBJ databases">
        <title>Draft genome sequence of new strains in genus Ureaplasma.</title>
        <authorList>
            <person name="Nakajima Y."/>
            <person name="Segawa T."/>
        </authorList>
    </citation>
    <scope>NUCLEOTIDE SEQUENCE [LARGE SCALE GENOMIC DNA]</scope>
    <source>
        <strain evidence="7">OM1</strain>
    </source>
</reference>
<evidence type="ECO:0000256" key="3">
    <source>
        <dbReference type="ARBA" id="ARBA00022692"/>
    </source>
</evidence>
<evidence type="ECO:0000313" key="8">
    <source>
        <dbReference type="Proteomes" id="UP001449582"/>
    </source>
</evidence>
<evidence type="ECO:0000256" key="5">
    <source>
        <dbReference type="ARBA" id="ARBA00023136"/>
    </source>
</evidence>
<dbReference type="InterPro" id="IPR007156">
    <property type="entry name" value="MamQ_LemA"/>
</dbReference>